<evidence type="ECO:0000256" key="1">
    <source>
        <dbReference type="ARBA" id="ARBA00022679"/>
    </source>
</evidence>
<sequence>MTYNWSTCPKDIREWVFSLNQEMNNIVPNIVGIYLHGSIAMGGFEPNRSDIDLIVITKDVLSIEHQRELAELFLNRSNSPFPIEISFLNSYQVNEWTHPCPFDFHYSEYWREKYEQDLKNNTQDFLNNDPKTDADLAAHITILNHRGICLEGKPISEVFPQVPKADYISSIMLDYHDCLNQILVEPDYCVPNLIRVYWYLKEGKISSKQEAMNWGIKAFPKRYAQTINHIDKQLNDKDLISFRDFITGLVNQLR</sequence>
<comment type="caution">
    <text evidence="7">The sequence shown here is derived from an EMBL/GenBank/DDBJ whole genome shotgun (WGS) entry which is preliminary data.</text>
</comment>
<dbReference type="SUPFAM" id="SSF81301">
    <property type="entry name" value="Nucleotidyltransferase"/>
    <property type="match status" value="1"/>
</dbReference>
<keyword evidence="1 4" id="KW-0808">Transferase</keyword>
<dbReference type="CDD" id="cd05403">
    <property type="entry name" value="NT_KNTase_like"/>
    <property type="match status" value="1"/>
</dbReference>
<keyword evidence="4 7" id="KW-0548">Nucleotidyltransferase</keyword>
<keyword evidence="8" id="KW-1185">Reference proteome</keyword>
<proteinExistence type="predicted"/>
<dbReference type="InterPro" id="IPR024172">
    <property type="entry name" value="AadA/Aad9"/>
</dbReference>
<keyword evidence="2 4" id="KW-0046">Antibiotic resistance</keyword>
<name>A0ABW5Q783_9BACI</name>
<dbReference type="InterPro" id="IPR043519">
    <property type="entry name" value="NT_sf"/>
</dbReference>
<dbReference type="PIRSF" id="PIRSF000819">
    <property type="entry name" value="Streptomycin_3-adenylyltransf"/>
    <property type="match status" value="1"/>
</dbReference>
<dbReference type="RefSeq" id="WP_377327342.1">
    <property type="nucleotide sequence ID" value="NZ_JBHUMZ010000011.1"/>
</dbReference>
<evidence type="ECO:0000256" key="3">
    <source>
        <dbReference type="ARBA" id="ARBA00047831"/>
    </source>
</evidence>
<comment type="catalytic activity">
    <reaction evidence="3 4">
        <text>spectinomycin + ATP = 9-O-adenylylspectinomycin + diphosphate</text>
        <dbReference type="Rhea" id="RHEA:63228"/>
        <dbReference type="ChEBI" id="CHEBI:30616"/>
        <dbReference type="ChEBI" id="CHEBI:33019"/>
        <dbReference type="ChEBI" id="CHEBI:146260"/>
        <dbReference type="ChEBI" id="CHEBI:146261"/>
    </reaction>
</comment>
<feature type="domain" description="Adenylyltransferase AadA C-terminal" evidence="5">
    <location>
        <begin position="157"/>
        <end position="232"/>
    </location>
</feature>
<reference evidence="8" key="1">
    <citation type="journal article" date="2019" name="Int. J. Syst. Evol. Microbiol.">
        <title>The Global Catalogue of Microorganisms (GCM) 10K type strain sequencing project: providing services to taxonomists for standard genome sequencing and annotation.</title>
        <authorList>
            <consortium name="The Broad Institute Genomics Platform"/>
            <consortium name="The Broad Institute Genome Sequencing Center for Infectious Disease"/>
            <person name="Wu L."/>
            <person name="Ma J."/>
        </authorList>
    </citation>
    <scope>NUCLEOTIDE SEQUENCE [LARGE SCALE GENOMIC DNA]</scope>
    <source>
        <strain evidence="8">TISTR 1571</strain>
    </source>
</reference>
<protein>
    <recommendedName>
        <fullName evidence="4">Spectinomycin 9-adenylyltransferase</fullName>
    </recommendedName>
</protein>
<evidence type="ECO:0000256" key="4">
    <source>
        <dbReference type="PIRNR" id="PIRNR000819"/>
    </source>
</evidence>
<evidence type="ECO:0000313" key="8">
    <source>
        <dbReference type="Proteomes" id="UP001597452"/>
    </source>
</evidence>
<gene>
    <name evidence="7" type="ORF">ACFSW4_02900</name>
</gene>
<dbReference type="InterPro" id="IPR025184">
    <property type="entry name" value="AadA_C"/>
</dbReference>
<dbReference type="InterPro" id="IPR041633">
    <property type="entry name" value="Polbeta"/>
</dbReference>
<dbReference type="Pfam" id="PF13427">
    <property type="entry name" value="AadA_C"/>
    <property type="match status" value="1"/>
</dbReference>
<organism evidence="7 8">
    <name type="scientific">Piscibacillus salipiscarius</name>
    <dbReference type="NCBI Taxonomy" id="299480"/>
    <lineage>
        <taxon>Bacteria</taxon>
        <taxon>Bacillati</taxon>
        <taxon>Bacillota</taxon>
        <taxon>Bacilli</taxon>
        <taxon>Bacillales</taxon>
        <taxon>Bacillaceae</taxon>
        <taxon>Piscibacillus</taxon>
    </lineage>
</organism>
<dbReference type="Proteomes" id="UP001597452">
    <property type="component" value="Unassembled WGS sequence"/>
</dbReference>
<accession>A0ABW5Q783</accession>
<feature type="domain" description="Polymerase beta nucleotidyltransferase" evidence="6">
    <location>
        <begin position="28"/>
        <end position="85"/>
    </location>
</feature>
<dbReference type="Pfam" id="PF18765">
    <property type="entry name" value="Polbeta"/>
    <property type="match status" value="1"/>
</dbReference>
<dbReference type="GO" id="GO:0016779">
    <property type="term" value="F:nucleotidyltransferase activity"/>
    <property type="evidence" value="ECO:0007669"/>
    <property type="project" value="UniProtKB-KW"/>
</dbReference>
<keyword evidence="4" id="KW-0547">Nucleotide-binding</keyword>
<dbReference type="EMBL" id="JBHUMZ010000011">
    <property type="protein sequence ID" value="MFD2637823.1"/>
    <property type="molecule type" value="Genomic_DNA"/>
</dbReference>
<evidence type="ECO:0000256" key="2">
    <source>
        <dbReference type="ARBA" id="ARBA00023251"/>
    </source>
</evidence>
<keyword evidence="4" id="KW-0067">ATP-binding</keyword>
<evidence type="ECO:0000259" key="6">
    <source>
        <dbReference type="Pfam" id="PF18765"/>
    </source>
</evidence>
<evidence type="ECO:0000259" key="5">
    <source>
        <dbReference type="Pfam" id="PF13427"/>
    </source>
</evidence>
<dbReference type="Gene3D" id="3.30.460.10">
    <property type="entry name" value="Beta Polymerase, domain 2"/>
    <property type="match status" value="1"/>
</dbReference>
<evidence type="ECO:0000313" key="7">
    <source>
        <dbReference type="EMBL" id="MFD2637823.1"/>
    </source>
</evidence>